<evidence type="ECO:0000256" key="2">
    <source>
        <dbReference type="SAM" id="Phobius"/>
    </source>
</evidence>
<feature type="transmembrane region" description="Helical" evidence="2">
    <location>
        <begin position="20"/>
        <end position="41"/>
    </location>
</feature>
<organism evidence="3 4">
    <name type="scientific">Dorcoceras hygrometricum</name>
    <dbReference type="NCBI Taxonomy" id="472368"/>
    <lineage>
        <taxon>Eukaryota</taxon>
        <taxon>Viridiplantae</taxon>
        <taxon>Streptophyta</taxon>
        <taxon>Embryophyta</taxon>
        <taxon>Tracheophyta</taxon>
        <taxon>Spermatophyta</taxon>
        <taxon>Magnoliopsida</taxon>
        <taxon>eudicotyledons</taxon>
        <taxon>Gunneridae</taxon>
        <taxon>Pentapetalae</taxon>
        <taxon>asterids</taxon>
        <taxon>lamiids</taxon>
        <taxon>Lamiales</taxon>
        <taxon>Gesneriaceae</taxon>
        <taxon>Didymocarpoideae</taxon>
        <taxon>Trichosporeae</taxon>
        <taxon>Loxocarpinae</taxon>
        <taxon>Dorcoceras</taxon>
    </lineage>
</organism>
<dbReference type="Proteomes" id="UP000250235">
    <property type="component" value="Unassembled WGS sequence"/>
</dbReference>
<sequence>MDRRPTPSYRNLAWFNFSQVLTFVFNVSAITEILLTIGRAFSACFNTRIRDPYKFYKKMFPEPVTDVLGMILDSYRRNGEIELEIAKEISEMEPVDAGNYVQLAHYFASMDKWDGVWGVLGSNEISWPEESSGCASRKDEENYNQATGILVDLSSKLECCRDRLRQSGPRPDSRLLRQTALEVLTRSARSDSPRKTRPEQNSGEVGRRRRKGGGGGGGLEKRGRRRSML</sequence>
<reference evidence="3 4" key="1">
    <citation type="journal article" date="2015" name="Proc. Natl. Acad. Sci. U.S.A.">
        <title>The resurrection genome of Boea hygrometrica: A blueprint for survival of dehydration.</title>
        <authorList>
            <person name="Xiao L."/>
            <person name="Yang G."/>
            <person name="Zhang L."/>
            <person name="Yang X."/>
            <person name="Zhao S."/>
            <person name="Ji Z."/>
            <person name="Zhou Q."/>
            <person name="Hu M."/>
            <person name="Wang Y."/>
            <person name="Chen M."/>
            <person name="Xu Y."/>
            <person name="Jin H."/>
            <person name="Xiao X."/>
            <person name="Hu G."/>
            <person name="Bao F."/>
            <person name="Hu Y."/>
            <person name="Wan P."/>
            <person name="Li L."/>
            <person name="Deng X."/>
            <person name="Kuang T."/>
            <person name="Xiang C."/>
            <person name="Zhu J.K."/>
            <person name="Oliver M.J."/>
            <person name="He Y."/>
        </authorList>
    </citation>
    <scope>NUCLEOTIDE SEQUENCE [LARGE SCALE GENOMIC DNA]</scope>
    <source>
        <strain evidence="4">cv. XS01</strain>
    </source>
</reference>
<name>A0A2Z7D1Z8_9LAMI</name>
<evidence type="ECO:0000313" key="3">
    <source>
        <dbReference type="EMBL" id="KZV51044.1"/>
    </source>
</evidence>
<evidence type="ECO:0000256" key="1">
    <source>
        <dbReference type="SAM" id="MobiDB-lite"/>
    </source>
</evidence>
<feature type="region of interest" description="Disordered" evidence="1">
    <location>
        <begin position="183"/>
        <end position="229"/>
    </location>
</feature>
<keyword evidence="2" id="KW-0472">Membrane</keyword>
<keyword evidence="2" id="KW-0812">Transmembrane</keyword>
<dbReference type="EMBL" id="KQ992022">
    <property type="protein sequence ID" value="KZV51044.1"/>
    <property type="molecule type" value="Genomic_DNA"/>
</dbReference>
<accession>A0A2Z7D1Z8</accession>
<dbReference type="AlphaFoldDB" id="A0A2Z7D1Z8"/>
<evidence type="ECO:0000313" key="4">
    <source>
        <dbReference type="Proteomes" id="UP000250235"/>
    </source>
</evidence>
<protein>
    <submittedName>
        <fullName evidence="3">Pentatricopeptide repeat-containing protein</fullName>
    </submittedName>
</protein>
<gene>
    <name evidence="3" type="ORF">F511_01836</name>
</gene>
<keyword evidence="2" id="KW-1133">Transmembrane helix</keyword>
<proteinExistence type="predicted"/>
<keyword evidence="4" id="KW-1185">Reference proteome</keyword>
<feature type="compositionally biased region" description="Basic and acidic residues" evidence="1">
    <location>
        <begin position="188"/>
        <end position="198"/>
    </location>
</feature>